<keyword evidence="4" id="KW-1185">Reference proteome</keyword>
<name>A0A7D8YN56_9HELO</name>
<dbReference type="InterPro" id="IPR002575">
    <property type="entry name" value="Aminoglycoside_PTrfase"/>
</dbReference>
<organism evidence="3 4">
    <name type="scientific">Lachnellula cervina</name>
    <dbReference type="NCBI Taxonomy" id="1316786"/>
    <lineage>
        <taxon>Eukaryota</taxon>
        <taxon>Fungi</taxon>
        <taxon>Dikarya</taxon>
        <taxon>Ascomycota</taxon>
        <taxon>Pezizomycotina</taxon>
        <taxon>Leotiomycetes</taxon>
        <taxon>Helotiales</taxon>
        <taxon>Lachnaceae</taxon>
        <taxon>Lachnellula</taxon>
    </lineage>
</organism>
<gene>
    <name evidence="3" type="ORF">LCER1_G004306</name>
</gene>
<feature type="compositionally biased region" description="Low complexity" evidence="1">
    <location>
        <begin position="324"/>
        <end position="333"/>
    </location>
</feature>
<dbReference type="Gene3D" id="3.90.1200.10">
    <property type="match status" value="1"/>
</dbReference>
<dbReference type="InterPro" id="IPR011009">
    <property type="entry name" value="Kinase-like_dom_sf"/>
</dbReference>
<dbReference type="Proteomes" id="UP000481288">
    <property type="component" value="Unassembled WGS sequence"/>
</dbReference>
<evidence type="ECO:0000256" key="1">
    <source>
        <dbReference type="SAM" id="MobiDB-lite"/>
    </source>
</evidence>
<dbReference type="PANTHER" id="PTHR21310:SF39">
    <property type="entry name" value="AMINOGLYCOSIDE PHOSPHOTRANSFERASE DOMAIN-CONTAINING PROTEIN"/>
    <property type="match status" value="1"/>
</dbReference>
<dbReference type="EMBL" id="QGMG01000308">
    <property type="protein sequence ID" value="TVY54750.1"/>
    <property type="molecule type" value="Genomic_DNA"/>
</dbReference>
<dbReference type="PANTHER" id="PTHR21310">
    <property type="entry name" value="AMINOGLYCOSIDE PHOSPHOTRANSFERASE-RELATED-RELATED"/>
    <property type="match status" value="1"/>
</dbReference>
<feature type="domain" description="Aminoglycoside phosphotransferase" evidence="2">
    <location>
        <begin position="66"/>
        <end position="237"/>
    </location>
</feature>
<evidence type="ECO:0000313" key="4">
    <source>
        <dbReference type="Proteomes" id="UP000481288"/>
    </source>
</evidence>
<feature type="compositionally biased region" description="Acidic residues" evidence="1">
    <location>
        <begin position="305"/>
        <end position="321"/>
    </location>
</feature>
<accession>A0A7D8YN56</accession>
<dbReference type="Pfam" id="PF01636">
    <property type="entry name" value="APH"/>
    <property type="match status" value="1"/>
</dbReference>
<dbReference type="InterPro" id="IPR051678">
    <property type="entry name" value="AGP_Transferase"/>
</dbReference>
<evidence type="ECO:0000313" key="3">
    <source>
        <dbReference type="EMBL" id="TVY54750.1"/>
    </source>
</evidence>
<dbReference type="SUPFAM" id="SSF56112">
    <property type="entry name" value="Protein kinase-like (PK-like)"/>
    <property type="match status" value="1"/>
</dbReference>
<comment type="caution">
    <text evidence="3">The sequence shown here is derived from an EMBL/GenBank/DDBJ whole genome shotgun (WGS) entry which is preliminary data.</text>
</comment>
<proteinExistence type="predicted"/>
<protein>
    <recommendedName>
        <fullName evidence="2">Aminoglycoside phosphotransferase domain-containing protein</fullName>
    </recommendedName>
</protein>
<dbReference type="OrthoDB" id="4177236at2759"/>
<dbReference type="AlphaFoldDB" id="A0A7D8YN56"/>
<evidence type="ECO:0000259" key="2">
    <source>
        <dbReference type="Pfam" id="PF01636"/>
    </source>
</evidence>
<reference evidence="3 4" key="1">
    <citation type="submission" date="2018-05" db="EMBL/GenBank/DDBJ databases">
        <title>Whole genome sequencing for identification of molecular markers to develop diagnostic detection tools for the regulated plant pathogen Lachnellula willkommii.</title>
        <authorList>
            <person name="Giroux E."/>
            <person name="Bilodeau G."/>
        </authorList>
    </citation>
    <scope>NUCLEOTIDE SEQUENCE [LARGE SCALE GENOMIC DNA]</scope>
    <source>
        <strain evidence="3 4">CBS 625.97</strain>
    </source>
</reference>
<feature type="region of interest" description="Disordered" evidence="1">
    <location>
        <begin position="297"/>
        <end position="333"/>
    </location>
</feature>
<sequence>MALPPLDWVIHTASEDWLVEYCKQMEKDNGVVGASWGSNRVIKLSDDIAVKYGPGVGPSEAATQELAHRKADPRIVHVPRVYRFFQREDNNASGVGVEGYLFMEYVSGQLMDEVDLDVHMDIIPRVAKIIEHLGQIQIPNNQVPGPIGDDQPQGYLWGDDGAKTTFNSVADMAGWLNKRLALQDKSIDLTSYPLVLCHTDLCRRNMILEDDGTIGLVDWGFAGLYPRFFEIASLSYLNPYDNPYQKPLIQSTEELIGISEEEQHLIGLLRVARAYNLRYSFSKGDEYPLPDDLHLLPPPPIFPLQEEEDEDEDAKGDEEAVSAETTTQSTLQTTENSLLDDLDSLLPLPPSISPTAEVSGRNSVNESVGIVGCLVCTA</sequence>